<evidence type="ECO:0000313" key="1">
    <source>
        <dbReference type="EMBL" id="SCZ84192.1"/>
    </source>
</evidence>
<name>A0A1G5SAJ1_9PROT</name>
<dbReference type="EMBL" id="FMWO01000013">
    <property type="protein sequence ID" value="SCZ84192.1"/>
    <property type="molecule type" value="Genomic_DNA"/>
</dbReference>
<keyword evidence="2" id="KW-1185">Reference proteome</keyword>
<gene>
    <name evidence="1" type="ORF">NSMM_110001</name>
</gene>
<organism evidence="1 2">
    <name type="scientific">Nitrosomonas mobilis</name>
    <dbReference type="NCBI Taxonomy" id="51642"/>
    <lineage>
        <taxon>Bacteria</taxon>
        <taxon>Pseudomonadati</taxon>
        <taxon>Pseudomonadota</taxon>
        <taxon>Betaproteobacteria</taxon>
        <taxon>Nitrosomonadales</taxon>
        <taxon>Nitrosomonadaceae</taxon>
        <taxon>Nitrosomonas</taxon>
    </lineage>
</organism>
<reference evidence="1 2" key="1">
    <citation type="submission" date="2016-10" db="EMBL/GenBank/DDBJ databases">
        <authorList>
            <person name="de Groot N.N."/>
        </authorList>
    </citation>
    <scope>NUCLEOTIDE SEQUENCE [LARGE SCALE GENOMIC DNA]</scope>
    <source>
        <strain evidence="1">1</strain>
    </source>
</reference>
<dbReference type="RefSeq" id="WP_090283481.1">
    <property type="nucleotide sequence ID" value="NZ_FMWO01000013.1"/>
</dbReference>
<accession>A0A1G5SAJ1</accession>
<dbReference type="Proteomes" id="UP000198729">
    <property type="component" value="Unassembled WGS sequence"/>
</dbReference>
<protein>
    <submittedName>
        <fullName evidence="1">Uncharacterized protein</fullName>
    </submittedName>
</protein>
<evidence type="ECO:0000313" key="2">
    <source>
        <dbReference type="Proteomes" id="UP000198729"/>
    </source>
</evidence>
<dbReference type="AlphaFoldDB" id="A0A1G5SAJ1"/>
<proteinExistence type="predicted"/>
<sequence length="77" mass="8534">MGMKNSSDRFKEADDVADGMIPVSQIVVHMTNSTLSDYSRATSRRPEDFSIGSLLVPLINNSSQFSGYKMPLKAHVR</sequence>